<gene>
    <name evidence="4" type="ORF">J2S49_001393</name>
</gene>
<keyword evidence="2" id="KW-0472">Membrane</keyword>
<accession>A0ABT9NCB0</accession>
<keyword evidence="2" id="KW-0812">Transmembrane</keyword>
<name>A0ABT9NCB0_9ACTO</name>
<keyword evidence="5" id="KW-1185">Reference proteome</keyword>
<feature type="domain" description="Low molecular weight protein antigen 6 PH" evidence="3">
    <location>
        <begin position="60"/>
        <end position="107"/>
    </location>
</feature>
<proteinExistence type="predicted"/>
<dbReference type="EMBL" id="JAUSQW010000001">
    <property type="protein sequence ID" value="MDP9801317.1"/>
    <property type="molecule type" value="Genomic_DNA"/>
</dbReference>
<feature type="region of interest" description="Disordered" evidence="1">
    <location>
        <begin position="122"/>
        <end position="141"/>
    </location>
</feature>
<dbReference type="Pfam" id="PF10756">
    <property type="entry name" value="bPH_6"/>
    <property type="match status" value="1"/>
</dbReference>
<dbReference type="Proteomes" id="UP001235966">
    <property type="component" value="Unassembled WGS sequence"/>
</dbReference>
<protein>
    <recommendedName>
        <fullName evidence="3">Low molecular weight protein antigen 6 PH domain-containing protein</fullName>
    </recommendedName>
</protein>
<keyword evidence="2" id="KW-1133">Transmembrane helix</keyword>
<comment type="caution">
    <text evidence="4">The sequence shown here is derived from an EMBL/GenBank/DDBJ whole genome shotgun (WGS) entry which is preliminary data.</text>
</comment>
<reference evidence="4 5" key="1">
    <citation type="submission" date="2023-07" db="EMBL/GenBank/DDBJ databases">
        <title>Sequencing the genomes of 1000 actinobacteria strains.</title>
        <authorList>
            <person name="Klenk H.-P."/>
        </authorList>
    </citation>
    <scope>NUCLEOTIDE SEQUENCE [LARGE SCALE GENOMIC DNA]</scope>
    <source>
        <strain evidence="4 5">DSM 102162</strain>
    </source>
</reference>
<feature type="compositionally biased region" description="Basic and acidic residues" evidence="1">
    <location>
        <begin position="125"/>
        <end position="141"/>
    </location>
</feature>
<sequence length="241" mass="27082">MKLRLVGNGYRFYGYIGFALAGVIALASLYNGGFRELALTLPLVALVAAAAWVFSYHSYVQIGPGGLTVVNIFRTHRIPWNDIAGTERRWGLYVLLRTGRKISVWAVPQKAGVFSSPTAKRVRGVRGEGGHHEGPASDKEISRTLRGENTPNFSKNFNFNNETAVNWDWSDRTEHRTVSLSWAAREIEERLALYRNNREARTRLDAQAIDFPKTTTTTWQPLPLLLLAGTATATYIMIRTW</sequence>
<feature type="transmembrane region" description="Helical" evidence="2">
    <location>
        <begin position="37"/>
        <end position="54"/>
    </location>
</feature>
<evidence type="ECO:0000256" key="1">
    <source>
        <dbReference type="SAM" id="MobiDB-lite"/>
    </source>
</evidence>
<evidence type="ECO:0000256" key="2">
    <source>
        <dbReference type="SAM" id="Phobius"/>
    </source>
</evidence>
<dbReference type="RefSeq" id="WP_278059220.1">
    <property type="nucleotide sequence ID" value="NZ_CP121247.1"/>
</dbReference>
<evidence type="ECO:0000313" key="4">
    <source>
        <dbReference type="EMBL" id="MDP9801317.1"/>
    </source>
</evidence>
<organism evidence="4 5">
    <name type="scientific">Arcanobacterium wilhelmae</name>
    <dbReference type="NCBI Taxonomy" id="1803177"/>
    <lineage>
        <taxon>Bacteria</taxon>
        <taxon>Bacillati</taxon>
        <taxon>Actinomycetota</taxon>
        <taxon>Actinomycetes</taxon>
        <taxon>Actinomycetales</taxon>
        <taxon>Actinomycetaceae</taxon>
        <taxon>Arcanobacterium</taxon>
    </lineage>
</organism>
<feature type="transmembrane region" description="Helical" evidence="2">
    <location>
        <begin position="12"/>
        <end position="31"/>
    </location>
</feature>
<dbReference type="InterPro" id="IPR019692">
    <property type="entry name" value="CFP-6_PH"/>
</dbReference>
<evidence type="ECO:0000313" key="5">
    <source>
        <dbReference type="Proteomes" id="UP001235966"/>
    </source>
</evidence>
<evidence type="ECO:0000259" key="3">
    <source>
        <dbReference type="Pfam" id="PF10756"/>
    </source>
</evidence>